<proteinExistence type="predicted"/>
<gene>
    <name evidence="1" type="ORF">DFH08DRAFT_905432</name>
</gene>
<sequence>MESGSSGIYALMKDGLPQDMPESEAIAALILSATNDENPKVSLDQIYSTLAQSRMESHLEPLSILPHLLPSRQLAAKNLISLIGECGNAKEVVIAVQEALERVDSALNEEEDDPDDSNSESPSDQLISLIHLYNSAIPRLKLHKRSPSETIRPLLSQLESTIHLAGSRLRRDQGRGIITSVSQLSLNVLSWEAGLTSDDSAACKVILNSLLDTALSECSHCIQSSLAQRSFETLYPRLTIRSTVALGWEDGEKAIEDALAVYSSFGPLDSSPPVPSTAYLILLAHSKTVPSDISQRLSFMLPILVASIQANHTLDETLSLLLQWLHPSHFPSGQQLSPDISGPLCALLPTLASAHPDGAVRHQTFRLLSQILVLTPPELRLQILKDLVTDDEFPQMRVAAVGLVKEAVLKSLEEEKPSVFASPIFLQVFGPVLLRSDPVELFHKPDLQLSELDDSMEPTRLVECLSLYYILLLRDNSNRTGIRDQDQLSNVERTLLAPLRTALSGWMDDALVSDEHIHAIMPLVSLKTSLERVDAAIVGLSRTKG</sequence>
<dbReference type="GO" id="GO:0055105">
    <property type="term" value="F:ubiquitin-protein transferase inhibitor activity"/>
    <property type="evidence" value="ECO:0007669"/>
    <property type="project" value="TreeGrafter"/>
</dbReference>
<organism evidence="1 2">
    <name type="scientific">Mycena albidolilacea</name>
    <dbReference type="NCBI Taxonomy" id="1033008"/>
    <lineage>
        <taxon>Eukaryota</taxon>
        <taxon>Fungi</taxon>
        <taxon>Dikarya</taxon>
        <taxon>Basidiomycota</taxon>
        <taxon>Agaricomycotina</taxon>
        <taxon>Agaricomycetes</taxon>
        <taxon>Agaricomycetidae</taxon>
        <taxon>Agaricales</taxon>
        <taxon>Marasmiineae</taxon>
        <taxon>Mycenaceae</taxon>
        <taxon>Mycena</taxon>
    </lineage>
</organism>
<name>A0AAD7E8Y2_9AGAR</name>
<dbReference type="GO" id="GO:0005737">
    <property type="term" value="C:cytoplasm"/>
    <property type="evidence" value="ECO:0007669"/>
    <property type="project" value="TreeGrafter"/>
</dbReference>
<dbReference type="InterPro" id="IPR019516">
    <property type="entry name" value="Glomulin/ALF4"/>
</dbReference>
<dbReference type="EMBL" id="JARIHO010000117">
    <property type="protein sequence ID" value="KAJ7302364.1"/>
    <property type="molecule type" value="Genomic_DNA"/>
</dbReference>
<protein>
    <submittedName>
        <fullName evidence="1">Uncharacterized protein</fullName>
    </submittedName>
</protein>
<dbReference type="SUPFAM" id="SSF48371">
    <property type="entry name" value="ARM repeat"/>
    <property type="match status" value="1"/>
</dbReference>
<dbReference type="Pfam" id="PF08568">
    <property type="entry name" value="Kinetochor_Ybp2"/>
    <property type="match status" value="1"/>
</dbReference>
<evidence type="ECO:0000313" key="1">
    <source>
        <dbReference type="EMBL" id="KAJ7302364.1"/>
    </source>
</evidence>
<dbReference type="PANTHER" id="PTHR15430">
    <property type="entry name" value="GLOMULIN"/>
    <property type="match status" value="1"/>
</dbReference>
<dbReference type="Proteomes" id="UP001218218">
    <property type="component" value="Unassembled WGS sequence"/>
</dbReference>
<dbReference type="InterPro" id="IPR013877">
    <property type="entry name" value="YAP-bd/ALF4/Glomulin"/>
</dbReference>
<dbReference type="InterPro" id="IPR016024">
    <property type="entry name" value="ARM-type_fold"/>
</dbReference>
<reference evidence="1" key="1">
    <citation type="submission" date="2023-03" db="EMBL/GenBank/DDBJ databases">
        <title>Massive genome expansion in bonnet fungi (Mycena s.s.) driven by repeated elements and novel gene families across ecological guilds.</title>
        <authorList>
            <consortium name="Lawrence Berkeley National Laboratory"/>
            <person name="Harder C.B."/>
            <person name="Miyauchi S."/>
            <person name="Viragh M."/>
            <person name="Kuo A."/>
            <person name="Thoen E."/>
            <person name="Andreopoulos B."/>
            <person name="Lu D."/>
            <person name="Skrede I."/>
            <person name="Drula E."/>
            <person name="Henrissat B."/>
            <person name="Morin E."/>
            <person name="Kohler A."/>
            <person name="Barry K."/>
            <person name="LaButti K."/>
            <person name="Morin E."/>
            <person name="Salamov A."/>
            <person name="Lipzen A."/>
            <person name="Mereny Z."/>
            <person name="Hegedus B."/>
            <person name="Baldrian P."/>
            <person name="Stursova M."/>
            <person name="Weitz H."/>
            <person name="Taylor A."/>
            <person name="Grigoriev I.V."/>
            <person name="Nagy L.G."/>
            <person name="Martin F."/>
            <person name="Kauserud H."/>
        </authorList>
    </citation>
    <scope>NUCLEOTIDE SEQUENCE</scope>
    <source>
        <strain evidence="1">CBHHK002</strain>
    </source>
</reference>
<dbReference type="AlphaFoldDB" id="A0AAD7E8Y2"/>
<accession>A0AAD7E8Y2</accession>
<comment type="caution">
    <text evidence="1">The sequence shown here is derived from an EMBL/GenBank/DDBJ whole genome shotgun (WGS) entry which is preliminary data.</text>
</comment>
<dbReference type="PANTHER" id="PTHR15430:SF1">
    <property type="entry name" value="GLOMULIN"/>
    <property type="match status" value="1"/>
</dbReference>
<keyword evidence="2" id="KW-1185">Reference proteome</keyword>
<evidence type="ECO:0000313" key="2">
    <source>
        <dbReference type="Proteomes" id="UP001218218"/>
    </source>
</evidence>